<dbReference type="SUPFAM" id="SSF57756">
    <property type="entry name" value="Retrovirus zinc finger-like domains"/>
    <property type="match status" value="1"/>
</dbReference>
<dbReference type="AlphaFoldDB" id="A0A8B8K4W5"/>
<feature type="region of interest" description="Disordered" evidence="1">
    <location>
        <begin position="41"/>
        <end position="97"/>
    </location>
</feature>
<reference evidence="2" key="1">
    <citation type="journal article" date="2019" name="Toxins">
        <title>Detection of Abrin-Like and Prepropulchellin-Like Toxin Genes and Transcripts Using Whole Genome Sequencing and Full-Length Transcript Sequencing of Abrus precatorius.</title>
        <authorList>
            <person name="Hovde B.T."/>
            <person name="Daligault H.E."/>
            <person name="Hanschen E.R."/>
            <person name="Kunde Y.A."/>
            <person name="Johnson M.B."/>
            <person name="Starkenburg S.R."/>
            <person name="Johnson S.L."/>
        </authorList>
    </citation>
    <scope>NUCLEOTIDE SEQUENCE [LARGE SCALE GENOMIC DNA]</scope>
</reference>
<dbReference type="RefSeq" id="XP_027338128.1">
    <property type="nucleotide sequence ID" value="XM_027482327.1"/>
</dbReference>
<dbReference type="Gene3D" id="4.10.60.10">
    <property type="entry name" value="Zinc finger, CCHC-type"/>
    <property type="match status" value="1"/>
</dbReference>
<evidence type="ECO:0000256" key="1">
    <source>
        <dbReference type="SAM" id="MobiDB-lite"/>
    </source>
</evidence>
<evidence type="ECO:0000313" key="2">
    <source>
        <dbReference type="Proteomes" id="UP000694853"/>
    </source>
</evidence>
<sequence>MARHRRSTAKLPPTDVNQMAHAMEAMTATATIIKSLNVEDAGGVGKAPSSRAASSYGNGGKGAKKSPYNRPPRQQQFQPSQSRGSPRGAGSSAPRASMPKTVRCFRCGGPHYPNQCLQTDVRVCFSCQQSRHLARDYPTPSGTISSSASALHAVRPRAVRALMTTRSRAEGYVFTTSALELA</sequence>
<evidence type="ECO:0000313" key="3">
    <source>
        <dbReference type="RefSeq" id="XP_027338128.1"/>
    </source>
</evidence>
<gene>
    <name evidence="3" type="primary">LOC113852070</name>
</gene>
<organism evidence="2 3">
    <name type="scientific">Abrus precatorius</name>
    <name type="common">Indian licorice</name>
    <name type="synonym">Glycine abrus</name>
    <dbReference type="NCBI Taxonomy" id="3816"/>
    <lineage>
        <taxon>Eukaryota</taxon>
        <taxon>Viridiplantae</taxon>
        <taxon>Streptophyta</taxon>
        <taxon>Embryophyta</taxon>
        <taxon>Tracheophyta</taxon>
        <taxon>Spermatophyta</taxon>
        <taxon>Magnoliopsida</taxon>
        <taxon>eudicotyledons</taxon>
        <taxon>Gunneridae</taxon>
        <taxon>Pentapetalae</taxon>
        <taxon>rosids</taxon>
        <taxon>fabids</taxon>
        <taxon>Fabales</taxon>
        <taxon>Fabaceae</taxon>
        <taxon>Papilionoideae</taxon>
        <taxon>50 kb inversion clade</taxon>
        <taxon>NPAAA clade</taxon>
        <taxon>indigoferoid/millettioid clade</taxon>
        <taxon>Abreae</taxon>
        <taxon>Abrus</taxon>
    </lineage>
</organism>
<dbReference type="Proteomes" id="UP000694853">
    <property type="component" value="Unplaced"/>
</dbReference>
<dbReference type="GeneID" id="113852070"/>
<protein>
    <submittedName>
        <fullName evidence="3">Serine/arginine-rich splicing factor RS2Z32-like</fullName>
    </submittedName>
</protein>
<name>A0A8B8K4W5_ABRPR</name>
<keyword evidence="2" id="KW-1185">Reference proteome</keyword>
<reference evidence="3" key="2">
    <citation type="submission" date="2025-08" db="UniProtKB">
        <authorList>
            <consortium name="RefSeq"/>
        </authorList>
    </citation>
    <scope>IDENTIFICATION</scope>
    <source>
        <tissue evidence="3">Young leaves</tissue>
    </source>
</reference>
<feature type="compositionally biased region" description="Low complexity" evidence="1">
    <location>
        <begin position="71"/>
        <end position="97"/>
    </location>
</feature>
<dbReference type="InterPro" id="IPR036875">
    <property type="entry name" value="Znf_CCHC_sf"/>
</dbReference>
<proteinExistence type="predicted"/>
<dbReference type="KEGG" id="aprc:113852070"/>
<dbReference type="GO" id="GO:0008270">
    <property type="term" value="F:zinc ion binding"/>
    <property type="evidence" value="ECO:0007669"/>
    <property type="project" value="InterPro"/>
</dbReference>
<accession>A0A8B8K4W5</accession>
<dbReference type="GO" id="GO:0003676">
    <property type="term" value="F:nucleic acid binding"/>
    <property type="evidence" value="ECO:0007669"/>
    <property type="project" value="InterPro"/>
</dbReference>